<dbReference type="HOGENOM" id="CLU_004317_0_2_10"/>
<evidence type="ECO:0000256" key="7">
    <source>
        <dbReference type="PROSITE-ProRule" id="PRU01360"/>
    </source>
</evidence>
<evidence type="ECO:0000256" key="8">
    <source>
        <dbReference type="SAM" id="SignalP"/>
    </source>
</evidence>
<comment type="caution">
    <text evidence="10">The sequence shown here is derived from an EMBL/GenBank/DDBJ whole genome shotgun (WGS) entry which is preliminary data.</text>
</comment>
<evidence type="ECO:0000256" key="1">
    <source>
        <dbReference type="ARBA" id="ARBA00004571"/>
    </source>
</evidence>
<keyword evidence="2 7" id="KW-0813">Transport</keyword>
<dbReference type="FunFam" id="2.60.40.1120:FF:000003">
    <property type="entry name" value="Outer membrane protein Omp121"/>
    <property type="match status" value="1"/>
</dbReference>
<dbReference type="InterPro" id="IPR037066">
    <property type="entry name" value="Plug_dom_sf"/>
</dbReference>
<proteinExistence type="inferred from homology"/>
<dbReference type="Gene3D" id="2.40.170.20">
    <property type="entry name" value="TonB-dependent receptor, beta-barrel domain"/>
    <property type="match status" value="1"/>
</dbReference>
<dbReference type="InterPro" id="IPR023996">
    <property type="entry name" value="TonB-dep_OMP_SusC/RagA"/>
</dbReference>
<dbReference type="RefSeq" id="WP_007902633.1">
    <property type="nucleotide sequence ID" value="NZ_JH379465.1"/>
</dbReference>
<dbReference type="Gene3D" id="2.170.130.10">
    <property type="entry name" value="TonB-dependent receptor, plug domain"/>
    <property type="match status" value="1"/>
</dbReference>
<dbReference type="SUPFAM" id="SSF49464">
    <property type="entry name" value="Carboxypeptidase regulatory domain-like"/>
    <property type="match status" value="1"/>
</dbReference>
<evidence type="ECO:0000256" key="2">
    <source>
        <dbReference type="ARBA" id="ARBA00022448"/>
    </source>
</evidence>
<feature type="chain" id="PRO_5003485572" evidence="8">
    <location>
        <begin position="32"/>
        <end position="1069"/>
    </location>
</feature>
<dbReference type="SUPFAM" id="SSF56935">
    <property type="entry name" value="Porins"/>
    <property type="match status" value="1"/>
</dbReference>
<dbReference type="eggNOG" id="COG1629">
    <property type="taxonomic scope" value="Bacteria"/>
</dbReference>
<keyword evidence="8" id="KW-0732">Signal</keyword>
<dbReference type="AlphaFoldDB" id="G6B1A1"/>
<dbReference type="PATRIC" id="fig|1002367.3.peg.2157"/>
<dbReference type="InterPro" id="IPR039426">
    <property type="entry name" value="TonB-dep_rcpt-like"/>
</dbReference>
<evidence type="ECO:0000256" key="5">
    <source>
        <dbReference type="ARBA" id="ARBA00023136"/>
    </source>
</evidence>
<evidence type="ECO:0000313" key="10">
    <source>
        <dbReference type="EMBL" id="EHJ36600.1"/>
    </source>
</evidence>
<dbReference type="GeneID" id="78338086"/>
<dbReference type="InterPro" id="IPR008969">
    <property type="entry name" value="CarboxyPept-like_regulatory"/>
</dbReference>
<dbReference type="NCBIfam" id="TIGR04057">
    <property type="entry name" value="SusC_RagA_signa"/>
    <property type="match status" value="1"/>
</dbReference>
<dbReference type="Pfam" id="PF13715">
    <property type="entry name" value="CarbopepD_reg_2"/>
    <property type="match status" value="1"/>
</dbReference>
<dbReference type="Pfam" id="PF07715">
    <property type="entry name" value="Plug"/>
    <property type="match status" value="1"/>
</dbReference>
<comment type="subcellular location">
    <subcellularLocation>
        <location evidence="1 7">Cell outer membrane</location>
        <topology evidence="1 7">Multi-pass membrane protein</topology>
    </subcellularLocation>
</comment>
<keyword evidence="6 7" id="KW-0998">Cell outer membrane</keyword>
<dbReference type="InterPro" id="IPR012910">
    <property type="entry name" value="Plug_dom"/>
</dbReference>
<dbReference type="NCBIfam" id="TIGR04056">
    <property type="entry name" value="OMP_RagA_SusC"/>
    <property type="match status" value="1"/>
</dbReference>
<evidence type="ECO:0000313" key="11">
    <source>
        <dbReference type="Proteomes" id="UP000004407"/>
    </source>
</evidence>
<feature type="signal peptide" evidence="8">
    <location>
        <begin position="1"/>
        <end position="31"/>
    </location>
</feature>
<evidence type="ECO:0000259" key="9">
    <source>
        <dbReference type="Pfam" id="PF07715"/>
    </source>
</evidence>
<keyword evidence="10" id="KW-0675">Receptor</keyword>
<dbReference type="Proteomes" id="UP000004407">
    <property type="component" value="Unassembled WGS sequence"/>
</dbReference>
<gene>
    <name evidence="10" type="ORF">HMPREF0673_02672</name>
</gene>
<keyword evidence="3 7" id="KW-1134">Transmembrane beta strand</keyword>
<sequence>MGKGFSKQNWMWGIFGVAACSMLSFSSSAYAGTAFANATEVQQPLRGSISVHGVVKDQNGEPIIGASVKLVGYKAATVTDIDGNFALQVMPGGTLEISYVGYTTKNVKVGANNRDIAVVLEEDSKMLNEVVAIGYGTATKKKDLSAAVGVVSNVDELAVRPVTSTEGMLQGQLAGVTVAADGGDPTAAPNIVIRGQGSQNGDNVLWVVDGVPGAPIASLNDIESIVVLKDAASAAIYGAQSGAGGVVLVTTKKAKKGATSVSYDGMVGVRNATNLPKPLNAQQEIEMRKRSFANAGLPLPDGWNVEKNPWIATTRTNWMDEVFRTAFYQRHNVAISTGTDTFTNRLSFAYDNDEGIMRYTFNKNLALHYTGKYQINKWVSISEDFVWKNTESRTTATNEGYTGPILSAIYMPASATVYSPFTKSGFGGTTTEDPKYIATYGNNFADAHGDAVNPINTLSSKNIFDRTNDAWSTTSLEIANVVPGLKFVSRFTYNLQSNFYKGFSPRRDEVGKPDGSNSLTESTYRTDQWKTENTLTYDNTFGKHTVGALFSTTADHFNVRGFELNGKTFADESDYLQYIAYAGSVSGKDYLTGPDANVSLIGRLAYSFDDRYFLTASWRRDYAGRLPKSKNHGDFPAVTAGWKISNEAFFPKTDVVSLLKLRASWGRVGNLGSIGYNYRSAVLSKDSWQEQAQYGVEKNLLWDTFIYNSIALNNKLTWETSEQFDLGIDLNMFNDRLAMQFDWFEKRTFDLIQTQSMNWPSSIGLDPMLINQGEVRNRGIELSLNWNDRINKDWSYYVSGNFAWLKNWVSNIGVRDANGKPGVWTGDGSFRNLPYCYQDAEGQPLGSFYLIKNGGIFQSDAEAAAYVDKDGNRIQPNAKAGDLKFIDYNNDGKITDADRQYCGSATPKYTFSFSAGFTWKDLTFSAMLQGVAGAKAMNVAKFMTLSDVEGNFNRDSRILDAWSETNRDSDIPRLSKNDPNGNFSTPSDWYLENASYLRLKNVTVSYDLTNLLRKSAHLNSRNSRLSVYVSGENLCTITNYTGIDPECGGWDAMKYPVARTFSFGVKLTY</sequence>
<reference evidence="10 11" key="1">
    <citation type="submission" date="2011-08" db="EMBL/GenBank/DDBJ databases">
        <authorList>
            <person name="Weinstock G."/>
            <person name="Sodergren E."/>
            <person name="Clifton S."/>
            <person name="Fulton L."/>
            <person name="Fulton B."/>
            <person name="Courtney L."/>
            <person name="Fronick C."/>
            <person name="Harrison M."/>
            <person name="Strong C."/>
            <person name="Farmer C."/>
            <person name="Delahaunty K."/>
            <person name="Markovic C."/>
            <person name="Hall O."/>
            <person name="Minx P."/>
            <person name="Tomlinson C."/>
            <person name="Mitreva M."/>
            <person name="Hou S."/>
            <person name="Chen J."/>
            <person name="Wollam A."/>
            <person name="Pepin K.H."/>
            <person name="Johnson M."/>
            <person name="Bhonagiri V."/>
            <person name="Zhang X."/>
            <person name="Suruliraj S."/>
            <person name="Warren W."/>
            <person name="Chinwalla A."/>
            <person name="Mardis E.R."/>
            <person name="Wilson R.K."/>
        </authorList>
    </citation>
    <scope>NUCLEOTIDE SEQUENCE [LARGE SCALE GENOMIC DNA]</scope>
    <source>
        <strain evidence="10 11">DSM 18206</strain>
    </source>
</reference>
<keyword evidence="5 7" id="KW-0472">Membrane</keyword>
<dbReference type="GO" id="GO:0009279">
    <property type="term" value="C:cell outer membrane"/>
    <property type="evidence" value="ECO:0007669"/>
    <property type="project" value="UniProtKB-SubCell"/>
</dbReference>
<accession>G6B1A1</accession>
<evidence type="ECO:0000256" key="4">
    <source>
        <dbReference type="ARBA" id="ARBA00022692"/>
    </source>
</evidence>
<dbReference type="Gene3D" id="2.60.40.1120">
    <property type="entry name" value="Carboxypeptidase-like, regulatory domain"/>
    <property type="match status" value="1"/>
</dbReference>
<protein>
    <submittedName>
        <fullName evidence="10">TonB-dependent receptor</fullName>
    </submittedName>
</protein>
<organism evidence="10 11">
    <name type="scientific">Leyella stercorea DSM 18206</name>
    <dbReference type="NCBI Taxonomy" id="1002367"/>
    <lineage>
        <taxon>Bacteria</taxon>
        <taxon>Pseudomonadati</taxon>
        <taxon>Bacteroidota</taxon>
        <taxon>Bacteroidia</taxon>
        <taxon>Bacteroidales</taxon>
        <taxon>Prevotellaceae</taxon>
        <taxon>Leyella</taxon>
    </lineage>
</organism>
<dbReference type="PROSITE" id="PS51257">
    <property type="entry name" value="PROKAR_LIPOPROTEIN"/>
    <property type="match status" value="1"/>
</dbReference>
<evidence type="ECO:0000256" key="6">
    <source>
        <dbReference type="ARBA" id="ARBA00023237"/>
    </source>
</evidence>
<dbReference type="InterPro" id="IPR036942">
    <property type="entry name" value="Beta-barrel_TonB_sf"/>
</dbReference>
<name>G6B1A1_9BACT</name>
<dbReference type="EMBL" id="AFZZ01000237">
    <property type="protein sequence ID" value="EHJ36600.1"/>
    <property type="molecule type" value="Genomic_DNA"/>
</dbReference>
<feature type="domain" description="TonB-dependent receptor plug" evidence="9">
    <location>
        <begin position="141"/>
        <end position="244"/>
    </location>
</feature>
<dbReference type="PROSITE" id="PS52016">
    <property type="entry name" value="TONB_DEPENDENT_REC_3"/>
    <property type="match status" value="1"/>
</dbReference>
<comment type="similarity">
    <text evidence="7">Belongs to the TonB-dependent receptor family.</text>
</comment>
<dbReference type="InterPro" id="IPR023997">
    <property type="entry name" value="TonB-dep_OMP_SusC/RagA_CS"/>
</dbReference>
<evidence type="ECO:0000256" key="3">
    <source>
        <dbReference type="ARBA" id="ARBA00022452"/>
    </source>
</evidence>
<keyword evidence="4 7" id="KW-0812">Transmembrane</keyword>